<evidence type="ECO:0008006" key="6">
    <source>
        <dbReference type="Google" id="ProtNLM"/>
    </source>
</evidence>
<dbReference type="Gene3D" id="3.30.70.1790">
    <property type="entry name" value="RepB DNA-primase, N-terminal domain"/>
    <property type="match status" value="1"/>
</dbReference>
<dbReference type="InterPro" id="IPR054366">
    <property type="entry name" value="RepB/MobA-like_C"/>
</dbReference>
<evidence type="ECO:0000313" key="4">
    <source>
        <dbReference type="EMBL" id="GLI32573.1"/>
    </source>
</evidence>
<accession>A0A9W6D0V1</accession>
<evidence type="ECO:0000259" key="3">
    <source>
        <dbReference type="Pfam" id="PF22448"/>
    </source>
</evidence>
<evidence type="ECO:0000256" key="1">
    <source>
        <dbReference type="SAM" id="MobiDB-lite"/>
    </source>
</evidence>
<evidence type="ECO:0000313" key="5">
    <source>
        <dbReference type="Proteomes" id="UP001144372"/>
    </source>
</evidence>
<feature type="domain" description="RepB/MobA-like C-terminal" evidence="3">
    <location>
        <begin position="117"/>
        <end position="156"/>
    </location>
</feature>
<gene>
    <name evidence="4" type="ORF">DAMNIGENAA_00060</name>
</gene>
<feature type="domain" description="RepB-like DNA primase" evidence="2">
    <location>
        <begin position="1"/>
        <end position="72"/>
    </location>
</feature>
<dbReference type="AlphaFoldDB" id="A0A9W6D0V1"/>
<organism evidence="4 5">
    <name type="scientific">Desulforhabdus amnigena</name>
    <dbReference type="NCBI Taxonomy" id="40218"/>
    <lineage>
        <taxon>Bacteria</taxon>
        <taxon>Pseudomonadati</taxon>
        <taxon>Thermodesulfobacteriota</taxon>
        <taxon>Syntrophobacteria</taxon>
        <taxon>Syntrophobacterales</taxon>
        <taxon>Syntrophobacteraceae</taxon>
        <taxon>Desulforhabdus</taxon>
    </lineage>
</organism>
<feature type="region of interest" description="Disordered" evidence="1">
    <location>
        <begin position="39"/>
        <end position="59"/>
    </location>
</feature>
<dbReference type="Proteomes" id="UP001144372">
    <property type="component" value="Unassembled WGS sequence"/>
</dbReference>
<dbReference type="Pfam" id="PF16793">
    <property type="entry name" value="RepB_primase"/>
    <property type="match status" value="1"/>
</dbReference>
<feature type="compositionally biased region" description="Polar residues" evidence="1">
    <location>
        <begin position="160"/>
        <end position="171"/>
    </location>
</feature>
<sequence>MIVETSPENFQVWVHSSRALSLEEKRMWLERMRSDPAAHPKNRWGRCPGFRNTKEKHRSPTGRFPLARLIWIDWDSQADIPLLVPESKPSLLSHPSRRGSVCHPADPCRYHFKKDNESTTDFAYALSLARRGFSDDQIRQRILSERTDWSNHKGEKESKTTSIAPSVVSNR</sequence>
<keyword evidence="5" id="KW-1185">Reference proteome</keyword>
<comment type="caution">
    <text evidence="4">The sequence shown here is derived from an EMBL/GenBank/DDBJ whole genome shotgun (WGS) entry which is preliminary data.</text>
</comment>
<reference evidence="4" key="1">
    <citation type="submission" date="2022-12" db="EMBL/GenBank/DDBJ databases">
        <title>Reference genome sequencing for broad-spectrum identification of bacterial and archaeal isolates by mass spectrometry.</title>
        <authorList>
            <person name="Sekiguchi Y."/>
            <person name="Tourlousse D.M."/>
        </authorList>
    </citation>
    <scope>NUCLEOTIDE SEQUENCE</scope>
    <source>
        <strain evidence="4">ASRB1</strain>
    </source>
</reference>
<name>A0A9W6D0V1_9BACT</name>
<evidence type="ECO:0000259" key="2">
    <source>
        <dbReference type="Pfam" id="PF16793"/>
    </source>
</evidence>
<proteinExistence type="predicted"/>
<dbReference type="EMBL" id="BSDR01000001">
    <property type="protein sequence ID" value="GLI32573.1"/>
    <property type="molecule type" value="Genomic_DNA"/>
</dbReference>
<feature type="region of interest" description="Disordered" evidence="1">
    <location>
        <begin position="144"/>
        <end position="171"/>
    </location>
</feature>
<feature type="compositionally biased region" description="Basic and acidic residues" evidence="1">
    <location>
        <begin position="144"/>
        <end position="159"/>
    </location>
</feature>
<dbReference type="InterPro" id="IPR039459">
    <property type="entry name" value="RepB-like_DNA_primase_dom"/>
</dbReference>
<dbReference type="Pfam" id="PF22448">
    <property type="entry name" value="RepB_primase_C"/>
    <property type="match status" value="1"/>
</dbReference>
<protein>
    <recommendedName>
        <fullName evidence="6">RepB-like DNA primase domain-containing protein</fullName>
    </recommendedName>
</protein>